<reference evidence="4 5" key="1">
    <citation type="submission" date="2020-08" db="EMBL/GenBank/DDBJ databases">
        <title>Whole-Genome Sequence of French Clinical Streptomyces mexicanus Strain Q0842.</title>
        <authorList>
            <person name="Boxberger M."/>
            <person name="La Scola B."/>
        </authorList>
    </citation>
    <scope>NUCLEOTIDE SEQUENCE [LARGE SCALE GENOMIC DNA]</scope>
    <source>
        <strain evidence="4 5">Marseille-Q0842</strain>
    </source>
</reference>
<dbReference type="Gene3D" id="3.40.50.2020">
    <property type="match status" value="1"/>
</dbReference>
<dbReference type="Gene3D" id="3.30.1310.20">
    <property type="entry name" value="PRTase-like"/>
    <property type="match status" value="1"/>
</dbReference>
<evidence type="ECO:0000256" key="1">
    <source>
        <dbReference type="ARBA" id="ARBA00008645"/>
    </source>
</evidence>
<dbReference type="AlphaFoldDB" id="A0A7X1I0W9"/>
<dbReference type="InterPro" id="IPR029057">
    <property type="entry name" value="PRTase-like"/>
</dbReference>
<name>A0A7X1I0W9_9ACTN</name>
<dbReference type="Pfam" id="PF00156">
    <property type="entry name" value="Pribosyltran"/>
    <property type="match status" value="1"/>
</dbReference>
<dbReference type="Pfam" id="PF01738">
    <property type="entry name" value="DLH"/>
    <property type="match status" value="1"/>
</dbReference>
<dbReference type="PANTHER" id="PTHR22946">
    <property type="entry name" value="DIENELACTONE HYDROLASE DOMAIN-CONTAINING PROTEIN-RELATED"/>
    <property type="match status" value="1"/>
</dbReference>
<keyword evidence="5" id="KW-1185">Reference proteome</keyword>
<dbReference type="InterPro" id="IPR002925">
    <property type="entry name" value="Dienelactn_hydro"/>
</dbReference>
<organism evidence="4 5">
    <name type="scientific">Streptomyces mexicanus</name>
    <dbReference type="NCBI Taxonomy" id="178566"/>
    <lineage>
        <taxon>Bacteria</taxon>
        <taxon>Bacillati</taxon>
        <taxon>Actinomycetota</taxon>
        <taxon>Actinomycetes</taxon>
        <taxon>Kitasatosporales</taxon>
        <taxon>Streptomycetaceae</taxon>
        <taxon>Streptomyces</taxon>
    </lineage>
</organism>
<dbReference type="Proteomes" id="UP000517694">
    <property type="component" value="Unassembled WGS sequence"/>
</dbReference>
<dbReference type="GO" id="GO:0016787">
    <property type="term" value="F:hydrolase activity"/>
    <property type="evidence" value="ECO:0007669"/>
    <property type="project" value="UniProtKB-KW"/>
</dbReference>
<dbReference type="InterPro" id="IPR029058">
    <property type="entry name" value="AB_hydrolase_fold"/>
</dbReference>
<sequence>MFFPDRDEAGRRLGARLADHLAGRDVVVLGLPRGGVPVAAAVAAALGAPLDLCLVRKLGVPAQPELAMGAVGEDGVRVLDQRILREAGIAPEDLARVEERERRELARRAARYRGGRPPVPVAGRTAVVVDDGVATGSTARAACRTVRARGAARTVLAVPVAPPDWTARLAGEADELVSLATPSHFFAVGQFYEDFAQLEDEDVIALLRRPPSGSVHAPLDEEVAVTAGAVRLGGRLTVPAGAPGIVLFAHGSGSGRHSPRNRFVAEGLNRAGLGTLLFDLLTEEEAGERDNVFDTGLLAARLAAATAWLRGRPEAEGLAVGYFGASTGAAAALRAAAEPDAHIAAVVSRGGRPDLAEGALAAVTAPTLLVVGGADRVVLDLNRQAQARLTCENRLEIVPGATHLFEEPGALETVTDLARDWFTDHMAAAHV</sequence>
<keyword evidence="4" id="KW-0378">Hydrolase</keyword>
<dbReference type="CDD" id="cd06223">
    <property type="entry name" value="PRTases_typeI"/>
    <property type="match status" value="1"/>
</dbReference>
<dbReference type="SUPFAM" id="SSF53474">
    <property type="entry name" value="alpha/beta-Hydrolases"/>
    <property type="match status" value="1"/>
</dbReference>
<comment type="caution">
    <text evidence="4">The sequence shown here is derived from an EMBL/GenBank/DDBJ whole genome shotgun (WGS) entry which is preliminary data.</text>
</comment>
<protein>
    <submittedName>
        <fullName evidence="4">Dienelactone hydrolase family protein</fullName>
    </submittedName>
</protein>
<dbReference type="EMBL" id="JACMHY010000006">
    <property type="protein sequence ID" value="MBC2866669.1"/>
    <property type="molecule type" value="Genomic_DNA"/>
</dbReference>
<dbReference type="InterPro" id="IPR000836">
    <property type="entry name" value="PRTase_dom"/>
</dbReference>
<comment type="similarity">
    <text evidence="1">Belongs to the AB hydrolase superfamily.</text>
</comment>
<feature type="domain" description="Dienelactone hydrolase" evidence="3">
    <location>
        <begin position="297"/>
        <end position="409"/>
    </location>
</feature>
<proteinExistence type="inferred from homology"/>
<evidence type="ECO:0000313" key="5">
    <source>
        <dbReference type="Proteomes" id="UP000517694"/>
    </source>
</evidence>
<evidence type="ECO:0000313" key="4">
    <source>
        <dbReference type="EMBL" id="MBC2866669.1"/>
    </source>
</evidence>
<dbReference type="Gene3D" id="3.40.50.1820">
    <property type="entry name" value="alpha/beta hydrolase"/>
    <property type="match status" value="1"/>
</dbReference>
<dbReference type="RefSeq" id="WP_185947568.1">
    <property type="nucleotide sequence ID" value="NZ_JACMHY010000006.1"/>
</dbReference>
<feature type="domain" description="Phosphoribosyltransferase" evidence="2">
    <location>
        <begin position="11"/>
        <end position="191"/>
    </location>
</feature>
<gene>
    <name evidence="4" type="ORF">H1R13_17270</name>
</gene>
<evidence type="ECO:0000259" key="2">
    <source>
        <dbReference type="Pfam" id="PF00156"/>
    </source>
</evidence>
<accession>A0A7X1I0W9</accession>
<evidence type="ECO:0000259" key="3">
    <source>
        <dbReference type="Pfam" id="PF01738"/>
    </source>
</evidence>
<dbReference type="InterPro" id="IPR050261">
    <property type="entry name" value="FrsA_esterase"/>
</dbReference>
<dbReference type="SUPFAM" id="SSF53271">
    <property type="entry name" value="PRTase-like"/>
    <property type="match status" value="1"/>
</dbReference>